<sequence>MRQPPGLEKSMGGIDGDYRAKWGRELVGGIGIAGEMTLPNAGHPPEDRLVKVWGSSWSDLAKFGISVRRL</sequence>
<dbReference type="EMBL" id="CAAALY010111933">
    <property type="protein sequence ID" value="VEL30389.1"/>
    <property type="molecule type" value="Genomic_DNA"/>
</dbReference>
<evidence type="ECO:0000313" key="1">
    <source>
        <dbReference type="EMBL" id="VEL30389.1"/>
    </source>
</evidence>
<keyword evidence="2" id="KW-1185">Reference proteome</keyword>
<dbReference type="Proteomes" id="UP000784294">
    <property type="component" value="Unassembled WGS sequence"/>
</dbReference>
<protein>
    <submittedName>
        <fullName evidence="1">Uncharacterized protein</fullName>
    </submittedName>
</protein>
<organism evidence="1 2">
    <name type="scientific">Protopolystoma xenopodis</name>
    <dbReference type="NCBI Taxonomy" id="117903"/>
    <lineage>
        <taxon>Eukaryota</taxon>
        <taxon>Metazoa</taxon>
        <taxon>Spiralia</taxon>
        <taxon>Lophotrochozoa</taxon>
        <taxon>Platyhelminthes</taxon>
        <taxon>Monogenea</taxon>
        <taxon>Polyopisthocotylea</taxon>
        <taxon>Polystomatidea</taxon>
        <taxon>Polystomatidae</taxon>
        <taxon>Protopolystoma</taxon>
    </lineage>
</organism>
<accession>A0A448X7X4</accession>
<gene>
    <name evidence="1" type="ORF">PXEA_LOCUS23829</name>
</gene>
<dbReference type="AlphaFoldDB" id="A0A448X7X4"/>
<proteinExistence type="predicted"/>
<reference evidence="1" key="1">
    <citation type="submission" date="2018-11" db="EMBL/GenBank/DDBJ databases">
        <authorList>
            <consortium name="Pathogen Informatics"/>
        </authorList>
    </citation>
    <scope>NUCLEOTIDE SEQUENCE</scope>
</reference>
<evidence type="ECO:0000313" key="2">
    <source>
        <dbReference type="Proteomes" id="UP000784294"/>
    </source>
</evidence>
<comment type="caution">
    <text evidence="1">The sequence shown here is derived from an EMBL/GenBank/DDBJ whole genome shotgun (WGS) entry which is preliminary data.</text>
</comment>
<name>A0A448X7X4_9PLAT</name>